<keyword evidence="2" id="KW-0810">Translation regulation</keyword>
<dbReference type="InterPro" id="IPR004394">
    <property type="entry name" value="Iojap/RsfS/C7orf30"/>
</dbReference>
<dbReference type="RefSeq" id="WP_342774245.1">
    <property type="nucleotide sequence ID" value="NZ_QGTJ01000011.1"/>
</dbReference>
<sequence>MLQLEELKNVVVDALEEVKGVDLKVLDVRGKASFADLMVIVTGTSDRHVKALAGKVQEKCREAGEKPIGVEGERDGQWVLIDFGDVVVHVFTAQQRDYYNLEKLWAA</sequence>
<dbReference type="GO" id="GO:0090071">
    <property type="term" value="P:negative regulation of ribosome biogenesis"/>
    <property type="evidence" value="ECO:0007669"/>
    <property type="project" value="UniProtKB-UniRule"/>
</dbReference>
<dbReference type="Pfam" id="PF02410">
    <property type="entry name" value="RsfS"/>
    <property type="match status" value="1"/>
</dbReference>
<comment type="function">
    <text evidence="2">Functions as a ribosomal silencing factor. Interacts with ribosomal protein uL14 (rplN), blocking formation of intersubunit bridge B8. Prevents association of the 30S and 50S ribosomal subunits and the formation of functional ribosomes, thus repressing translation.</text>
</comment>
<keyword evidence="4" id="KW-1185">Reference proteome</keyword>
<keyword evidence="2" id="KW-0678">Repressor</keyword>
<evidence type="ECO:0000313" key="3">
    <source>
        <dbReference type="EMBL" id="PWV59342.1"/>
    </source>
</evidence>
<accession>A0A317MT01</accession>
<reference evidence="3 4" key="1">
    <citation type="submission" date="2018-05" db="EMBL/GenBank/DDBJ databases">
        <title>Genomic Encyclopedia of Type Strains, Phase IV (KMG-IV): sequencing the most valuable type-strain genomes for metagenomic binning, comparative biology and taxonomic classification.</title>
        <authorList>
            <person name="Goeker M."/>
        </authorList>
    </citation>
    <scope>NUCLEOTIDE SEQUENCE [LARGE SCALE GENOMIC DNA]</scope>
    <source>
        <strain evidence="3 4">DSM 23606</strain>
    </source>
</reference>
<dbReference type="SUPFAM" id="SSF81301">
    <property type="entry name" value="Nucleotidyltransferase"/>
    <property type="match status" value="1"/>
</dbReference>
<dbReference type="AlphaFoldDB" id="A0A317MT01"/>
<dbReference type="Proteomes" id="UP000246569">
    <property type="component" value="Unassembled WGS sequence"/>
</dbReference>
<comment type="caution">
    <text evidence="3">The sequence shown here is derived from an EMBL/GenBank/DDBJ whole genome shotgun (WGS) entry which is preliminary data.</text>
</comment>
<dbReference type="PANTHER" id="PTHR21043">
    <property type="entry name" value="IOJAP SUPERFAMILY ORTHOLOG"/>
    <property type="match status" value="1"/>
</dbReference>
<dbReference type="GO" id="GO:0005737">
    <property type="term" value="C:cytoplasm"/>
    <property type="evidence" value="ECO:0007669"/>
    <property type="project" value="UniProtKB-SubCell"/>
</dbReference>
<name>A0A317MT01_9GAMM</name>
<dbReference type="GO" id="GO:0042256">
    <property type="term" value="P:cytosolic ribosome assembly"/>
    <property type="evidence" value="ECO:0007669"/>
    <property type="project" value="UniProtKB-UniRule"/>
</dbReference>
<dbReference type="NCBIfam" id="TIGR00090">
    <property type="entry name" value="rsfS_iojap_ybeB"/>
    <property type="match status" value="1"/>
</dbReference>
<dbReference type="InterPro" id="IPR043519">
    <property type="entry name" value="NT_sf"/>
</dbReference>
<comment type="similarity">
    <text evidence="1 2">Belongs to the Iojap/RsfS family.</text>
</comment>
<comment type="subunit">
    <text evidence="2">Interacts with ribosomal protein uL14 (rplN).</text>
</comment>
<dbReference type="Gene3D" id="3.30.460.10">
    <property type="entry name" value="Beta Polymerase, domain 2"/>
    <property type="match status" value="1"/>
</dbReference>
<organism evidence="3 4">
    <name type="scientific">Plasticicumulans acidivorans</name>
    <dbReference type="NCBI Taxonomy" id="886464"/>
    <lineage>
        <taxon>Bacteria</taxon>
        <taxon>Pseudomonadati</taxon>
        <taxon>Pseudomonadota</taxon>
        <taxon>Gammaproteobacteria</taxon>
        <taxon>Candidatus Competibacteraceae</taxon>
        <taxon>Plasticicumulans</taxon>
    </lineage>
</organism>
<protein>
    <recommendedName>
        <fullName evidence="2">Ribosomal silencing factor RsfS</fullName>
    </recommendedName>
</protein>
<keyword evidence="2" id="KW-0963">Cytoplasm</keyword>
<gene>
    <name evidence="2" type="primary">rsfS</name>
    <name evidence="3" type="ORF">C7443_111114</name>
</gene>
<dbReference type="GO" id="GO:0017148">
    <property type="term" value="P:negative regulation of translation"/>
    <property type="evidence" value="ECO:0007669"/>
    <property type="project" value="UniProtKB-UniRule"/>
</dbReference>
<evidence type="ECO:0000313" key="4">
    <source>
        <dbReference type="Proteomes" id="UP000246569"/>
    </source>
</evidence>
<evidence type="ECO:0000256" key="2">
    <source>
        <dbReference type="HAMAP-Rule" id="MF_01477"/>
    </source>
</evidence>
<dbReference type="PANTHER" id="PTHR21043:SF0">
    <property type="entry name" value="MITOCHONDRIAL ASSEMBLY OF RIBOSOMAL LARGE SUBUNIT PROTEIN 1"/>
    <property type="match status" value="1"/>
</dbReference>
<dbReference type="GO" id="GO:0043023">
    <property type="term" value="F:ribosomal large subunit binding"/>
    <property type="evidence" value="ECO:0007669"/>
    <property type="project" value="TreeGrafter"/>
</dbReference>
<comment type="subcellular location">
    <subcellularLocation>
        <location evidence="2">Cytoplasm</location>
    </subcellularLocation>
</comment>
<dbReference type="HAMAP" id="MF_01477">
    <property type="entry name" value="Iojap_RsfS"/>
    <property type="match status" value="1"/>
</dbReference>
<dbReference type="EMBL" id="QGTJ01000011">
    <property type="protein sequence ID" value="PWV59342.1"/>
    <property type="molecule type" value="Genomic_DNA"/>
</dbReference>
<evidence type="ECO:0000256" key="1">
    <source>
        <dbReference type="ARBA" id="ARBA00010574"/>
    </source>
</evidence>
<proteinExistence type="inferred from homology"/>